<sequence length="393" mass="43937">MHPSHSFDLVVVGAGGGPDETNLSAYLLKPHDTNWDDGILALEAGSGQGTLARLLRSDPDIFQTSNTKNGAISKVHSASDIYSFVRCFLLTHAHLDHINSLVVSAGSLRGPRKRVYGLKQTLEDLELVFSDRIWPNLASWKEEDDDVKLLYSTLIPDGRYKLVFPDISVQSVPINHGHNTLGQYSSTAFFIRHEPTLHEFLFFGDVEPDSIAVKPQTINVWRLAAPKIPEKLSTIFIECSWPSGRKDELLFGHLTPEHLGQELAALAAEVVKCKLATQQNGSRRRPARKKQRRNTLTAGELKDALFGVRIFIIHCKDDMNGDSDQPLREIIVEQARRIVEERGFGAKVFAAEQGSHISMIHCSSSILFFLHFLEGWGMKNIAIYSFECTFMST</sequence>
<gene>
    <name evidence="1" type="ORF">M413DRAFT_405990</name>
</gene>
<dbReference type="InterPro" id="IPR000396">
    <property type="entry name" value="Pdiesterase2"/>
</dbReference>
<dbReference type="GO" id="GO:0006198">
    <property type="term" value="P:cAMP catabolic process"/>
    <property type="evidence" value="ECO:0007669"/>
    <property type="project" value="InterPro"/>
</dbReference>
<proteinExistence type="predicted"/>
<reference evidence="2" key="2">
    <citation type="submission" date="2015-01" db="EMBL/GenBank/DDBJ databases">
        <title>Evolutionary Origins and Diversification of the Mycorrhizal Mutualists.</title>
        <authorList>
            <consortium name="DOE Joint Genome Institute"/>
            <consortium name="Mycorrhizal Genomics Consortium"/>
            <person name="Kohler A."/>
            <person name="Kuo A."/>
            <person name="Nagy L.G."/>
            <person name="Floudas D."/>
            <person name="Copeland A."/>
            <person name="Barry K.W."/>
            <person name="Cichocki N."/>
            <person name="Veneault-Fourrey C."/>
            <person name="LaButti K."/>
            <person name="Lindquist E.A."/>
            <person name="Lipzen A."/>
            <person name="Lundell T."/>
            <person name="Morin E."/>
            <person name="Murat C."/>
            <person name="Riley R."/>
            <person name="Ohm R."/>
            <person name="Sun H."/>
            <person name="Tunlid A."/>
            <person name="Henrissat B."/>
            <person name="Grigoriev I.V."/>
            <person name="Hibbett D.S."/>
            <person name="Martin F."/>
        </authorList>
    </citation>
    <scope>NUCLEOTIDE SEQUENCE [LARGE SCALE GENOMIC DNA]</scope>
    <source>
        <strain evidence="2">h7</strain>
    </source>
</reference>
<dbReference type="GO" id="GO:1902660">
    <property type="term" value="P:negative regulation of glucose mediated signaling pathway"/>
    <property type="evidence" value="ECO:0007669"/>
    <property type="project" value="TreeGrafter"/>
</dbReference>
<accession>A0A0C3CJW2</accession>
<dbReference type="Proteomes" id="UP000053424">
    <property type="component" value="Unassembled WGS sequence"/>
</dbReference>
<dbReference type="GO" id="GO:0004115">
    <property type="term" value="F:3',5'-cyclic-AMP phosphodiesterase activity"/>
    <property type="evidence" value="ECO:0007669"/>
    <property type="project" value="InterPro"/>
</dbReference>
<dbReference type="EMBL" id="KN831768">
    <property type="protein sequence ID" value="KIM49000.1"/>
    <property type="molecule type" value="Genomic_DNA"/>
</dbReference>
<dbReference type="OrthoDB" id="258495at2759"/>
<dbReference type="PANTHER" id="PTHR28283:SF1">
    <property type="entry name" value="3',5'-CYCLIC-NUCLEOTIDE PHOSPHODIESTERASE 1"/>
    <property type="match status" value="1"/>
</dbReference>
<name>A0A0C3CJW2_HEBCY</name>
<dbReference type="SUPFAM" id="SSF56281">
    <property type="entry name" value="Metallo-hydrolase/oxidoreductase"/>
    <property type="match status" value="1"/>
</dbReference>
<evidence type="ECO:0008006" key="3">
    <source>
        <dbReference type="Google" id="ProtNLM"/>
    </source>
</evidence>
<dbReference type="Pfam" id="PF02112">
    <property type="entry name" value="PDEase_II"/>
    <property type="match status" value="1"/>
</dbReference>
<dbReference type="PANTHER" id="PTHR28283">
    <property type="entry name" value="3',5'-CYCLIC-NUCLEOTIDE PHOSPHODIESTERASE 1"/>
    <property type="match status" value="1"/>
</dbReference>
<protein>
    <recommendedName>
        <fullName evidence="3">Cyclic-AMP phosphodiesterase</fullName>
    </recommendedName>
</protein>
<dbReference type="HOGENOM" id="CLU_016658_0_0_1"/>
<dbReference type="GO" id="GO:0047555">
    <property type="term" value="F:3',5'-cyclic-GMP phosphodiesterase activity"/>
    <property type="evidence" value="ECO:0007669"/>
    <property type="project" value="TreeGrafter"/>
</dbReference>
<dbReference type="PRINTS" id="PR00388">
    <property type="entry name" value="PDIESTERASE2"/>
</dbReference>
<dbReference type="AlphaFoldDB" id="A0A0C3CJW2"/>
<evidence type="ECO:0000313" key="1">
    <source>
        <dbReference type="EMBL" id="KIM49000.1"/>
    </source>
</evidence>
<dbReference type="STRING" id="686832.A0A0C3CJW2"/>
<dbReference type="Gene3D" id="3.60.15.10">
    <property type="entry name" value="Ribonuclease Z/Hydroxyacylglutathione hydrolase-like"/>
    <property type="match status" value="1"/>
</dbReference>
<dbReference type="InterPro" id="IPR036866">
    <property type="entry name" value="RibonucZ/Hydroxyglut_hydro"/>
</dbReference>
<evidence type="ECO:0000313" key="2">
    <source>
        <dbReference type="Proteomes" id="UP000053424"/>
    </source>
</evidence>
<keyword evidence="2" id="KW-1185">Reference proteome</keyword>
<organism evidence="1 2">
    <name type="scientific">Hebeloma cylindrosporum</name>
    <dbReference type="NCBI Taxonomy" id="76867"/>
    <lineage>
        <taxon>Eukaryota</taxon>
        <taxon>Fungi</taxon>
        <taxon>Dikarya</taxon>
        <taxon>Basidiomycota</taxon>
        <taxon>Agaricomycotina</taxon>
        <taxon>Agaricomycetes</taxon>
        <taxon>Agaricomycetidae</taxon>
        <taxon>Agaricales</taxon>
        <taxon>Agaricineae</taxon>
        <taxon>Hymenogastraceae</taxon>
        <taxon>Hebeloma</taxon>
    </lineage>
</organism>
<dbReference type="CDD" id="cd07735">
    <property type="entry name" value="class_II_PDE_MBL-fold"/>
    <property type="match status" value="1"/>
</dbReference>
<reference evidence="1 2" key="1">
    <citation type="submission" date="2014-04" db="EMBL/GenBank/DDBJ databases">
        <authorList>
            <consortium name="DOE Joint Genome Institute"/>
            <person name="Kuo A."/>
            <person name="Gay G."/>
            <person name="Dore J."/>
            <person name="Kohler A."/>
            <person name="Nagy L.G."/>
            <person name="Floudas D."/>
            <person name="Copeland A."/>
            <person name="Barry K.W."/>
            <person name="Cichocki N."/>
            <person name="Veneault-Fourrey C."/>
            <person name="LaButti K."/>
            <person name="Lindquist E.A."/>
            <person name="Lipzen A."/>
            <person name="Lundell T."/>
            <person name="Morin E."/>
            <person name="Murat C."/>
            <person name="Sun H."/>
            <person name="Tunlid A."/>
            <person name="Henrissat B."/>
            <person name="Grigoriev I.V."/>
            <person name="Hibbett D.S."/>
            <person name="Martin F."/>
            <person name="Nordberg H.P."/>
            <person name="Cantor M.N."/>
            <person name="Hua S.X."/>
        </authorList>
    </citation>
    <scope>NUCLEOTIDE SEQUENCE [LARGE SCALE GENOMIC DNA]</scope>
    <source>
        <strain evidence="2">h7</strain>
    </source>
</reference>